<proteinExistence type="inferred from homology"/>
<sequence>MAGLDAPKDQPFGLSEDLSKTLTSHTETFALSGLGRCAYQPARHNMPSLASDDAINDERLKSALWYAVGKIVDEVTLSQGLNASPHFIGGLSELVAAKISAVSTDLEAFAQHDGRTTIGSKDVLLLARNNEALRAALQEKADEMKAKDKRAVR</sequence>
<keyword evidence="2" id="KW-0227">DNA damage</keyword>
<name>A0A2H1FMA9_ZYMTR</name>
<dbReference type="CDD" id="cd22919">
    <property type="entry name" value="HFD_CENP-S"/>
    <property type="match status" value="1"/>
</dbReference>
<dbReference type="PANTHER" id="PTHR22980">
    <property type="entry name" value="CORTISTATIN"/>
    <property type="match status" value="1"/>
</dbReference>
<dbReference type="InterPro" id="IPR029003">
    <property type="entry name" value="CENP-S/Mhf1"/>
</dbReference>
<dbReference type="Proteomes" id="UP000245764">
    <property type="component" value="Chromosome 1"/>
</dbReference>
<dbReference type="GO" id="GO:0071821">
    <property type="term" value="C:FANCM-MHF complex"/>
    <property type="evidence" value="ECO:0007669"/>
    <property type="project" value="InterPro"/>
</dbReference>
<evidence type="ECO:0000256" key="1">
    <source>
        <dbReference type="ARBA" id="ARBA00006612"/>
    </source>
</evidence>
<dbReference type="PANTHER" id="PTHR22980:SF0">
    <property type="entry name" value="CENTROMERE PROTEIN S"/>
    <property type="match status" value="1"/>
</dbReference>
<dbReference type="GO" id="GO:0003677">
    <property type="term" value="F:DNA binding"/>
    <property type="evidence" value="ECO:0007669"/>
    <property type="project" value="UniProtKB-KW"/>
</dbReference>
<dbReference type="InterPro" id="IPR009072">
    <property type="entry name" value="Histone-fold"/>
</dbReference>
<evidence type="ECO:0000313" key="5">
    <source>
        <dbReference type="EMBL" id="SMR42465.1"/>
    </source>
</evidence>
<dbReference type="GO" id="GO:0000712">
    <property type="term" value="P:resolution of meiotic recombination intermediates"/>
    <property type="evidence" value="ECO:0007669"/>
    <property type="project" value="TreeGrafter"/>
</dbReference>
<evidence type="ECO:0000313" key="6">
    <source>
        <dbReference type="Proteomes" id="UP000245764"/>
    </source>
</evidence>
<evidence type="ECO:0008006" key="7">
    <source>
        <dbReference type="Google" id="ProtNLM"/>
    </source>
</evidence>
<dbReference type="EMBL" id="LT854253">
    <property type="protein sequence ID" value="SMR42465.1"/>
    <property type="molecule type" value="Genomic_DNA"/>
</dbReference>
<dbReference type="GO" id="GO:0031297">
    <property type="term" value="P:replication fork processing"/>
    <property type="evidence" value="ECO:0007669"/>
    <property type="project" value="TreeGrafter"/>
</dbReference>
<dbReference type="Gene3D" id="1.10.20.10">
    <property type="entry name" value="Histone, subunit A"/>
    <property type="match status" value="1"/>
</dbReference>
<dbReference type="AlphaFoldDB" id="A0A2H1FMA9"/>
<evidence type="ECO:0000256" key="4">
    <source>
        <dbReference type="ARBA" id="ARBA00023204"/>
    </source>
</evidence>
<accession>A0A2H1FMA9</accession>
<dbReference type="Pfam" id="PF15630">
    <property type="entry name" value="CENP-S"/>
    <property type="match status" value="1"/>
</dbReference>
<dbReference type="SUPFAM" id="SSF47113">
    <property type="entry name" value="Histone-fold"/>
    <property type="match status" value="1"/>
</dbReference>
<evidence type="ECO:0000256" key="3">
    <source>
        <dbReference type="ARBA" id="ARBA00023125"/>
    </source>
</evidence>
<protein>
    <recommendedName>
        <fullName evidence="7">Centromere protein S</fullName>
    </recommendedName>
</protein>
<keyword evidence="4" id="KW-0234">DNA repair</keyword>
<dbReference type="GO" id="GO:0046982">
    <property type="term" value="F:protein heterodimerization activity"/>
    <property type="evidence" value="ECO:0007669"/>
    <property type="project" value="InterPro"/>
</dbReference>
<keyword evidence="3" id="KW-0238">DNA-binding</keyword>
<gene>
    <name evidence="5" type="ORF">ZT1E4_G1243</name>
</gene>
<organism evidence="5 6">
    <name type="scientific">Zymoseptoria tritici ST99CH_1E4</name>
    <dbReference type="NCBI Taxonomy" id="1276532"/>
    <lineage>
        <taxon>Eukaryota</taxon>
        <taxon>Fungi</taxon>
        <taxon>Dikarya</taxon>
        <taxon>Ascomycota</taxon>
        <taxon>Pezizomycotina</taxon>
        <taxon>Dothideomycetes</taxon>
        <taxon>Dothideomycetidae</taxon>
        <taxon>Mycosphaerellales</taxon>
        <taxon>Mycosphaerellaceae</taxon>
        <taxon>Zymoseptoria</taxon>
    </lineage>
</organism>
<reference evidence="6" key="1">
    <citation type="submission" date="2017-05" db="EMBL/GenBank/DDBJ databases">
        <authorList>
            <person name="Song R."/>
            <person name="Chenine A.L."/>
            <person name="Ruprecht R.M."/>
        </authorList>
    </citation>
    <scope>NUCLEOTIDE SEQUENCE [LARGE SCALE GENOMIC DNA]</scope>
</reference>
<dbReference type="GO" id="GO:0006281">
    <property type="term" value="P:DNA repair"/>
    <property type="evidence" value="ECO:0007669"/>
    <property type="project" value="UniProtKB-KW"/>
</dbReference>
<evidence type="ECO:0000256" key="2">
    <source>
        <dbReference type="ARBA" id="ARBA00022763"/>
    </source>
</evidence>
<dbReference type="GO" id="GO:0003682">
    <property type="term" value="F:chromatin binding"/>
    <property type="evidence" value="ECO:0007669"/>
    <property type="project" value="TreeGrafter"/>
</dbReference>
<comment type="similarity">
    <text evidence="1">Belongs to the TAF9 family. CENP-S/MHF1 subfamily.</text>
</comment>